<gene>
    <name evidence="2" type="ORF">WOLCODRAFT_155621</name>
</gene>
<organism evidence="2 3">
    <name type="scientific">Wolfiporia cocos (strain MD-104)</name>
    <name type="common">Brown rot fungus</name>
    <dbReference type="NCBI Taxonomy" id="742152"/>
    <lineage>
        <taxon>Eukaryota</taxon>
        <taxon>Fungi</taxon>
        <taxon>Dikarya</taxon>
        <taxon>Basidiomycota</taxon>
        <taxon>Agaricomycotina</taxon>
        <taxon>Agaricomycetes</taxon>
        <taxon>Polyporales</taxon>
        <taxon>Phaeolaceae</taxon>
        <taxon>Wolfiporia</taxon>
    </lineage>
</organism>
<dbReference type="EMBL" id="KB467843">
    <property type="protein sequence ID" value="PCH34977.1"/>
    <property type="molecule type" value="Genomic_DNA"/>
</dbReference>
<dbReference type="OrthoDB" id="2788050at2759"/>
<dbReference type="InterPro" id="IPR052895">
    <property type="entry name" value="HetReg/Transcr_Mod"/>
</dbReference>
<accession>A0A2H3JG43</accession>
<dbReference type="Proteomes" id="UP000218811">
    <property type="component" value="Unassembled WGS sequence"/>
</dbReference>
<evidence type="ECO:0000313" key="2">
    <source>
        <dbReference type="EMBL" id="PCH34977.1"/>
    </source>
</evidence>
<dbReference type="InterPro" id="IPR010730">
    <property type="entry name" value="HET"/>
</dbReference>
<dbReference type="AlphaFoldDB" id="A0A2H3JG43"/>
<dbReference type="OMA" id="WTRQEGL"/>
<name>A0A2H3JG43_WOLCO</name>
<feature type="domain" description="Heterokaryon incompatibility" evidence="1">
    <location>
        <begin position="27"/>
        <end position="171"/>
    </location>
</feature>
<keyword evidence="3" id="KW-1185">Reference proteome</keyword>
<dbReference type="Pfam" id="PF06985">
    <property type="entry name" value="HET"/>
    <property type="match status" value="1"/>
</dbReference>
<sequence length="527" mass="58594">MTVPLFHRADKSLFLERKEHATTADDYIAVSHVWGTPETITPTEVDGVAGLVQLSPGKKDILSILRREDVCGESWFWMDLFCIDQAETASISITDQLMGIPMVYKSSRCVKVLFEHPVCDAWHSSTLRVLSNLGRNLDVEGFKVEELAHTRRCPHLLFFDPWFERLWTRQEGLYGEILEIVVLNPVPCARLQDSSRNKVSGWIAEGSSLAKRTVAESFLYDKLAYHGVSLVNAEQGHFNLYLDLIYRHRLDISKYGGVRGPAPTYSPILEAWRSGRTTTKQRDYVLAVFPDISGYVVPPAARKKTLPELLEDALGQPPIRNRFDIVSKVPRGMMMEPKSLKDSMTSWIPPEPANVGEAYDTCVLWLRDQHTPAAKEKLTLITKQATLSNLELSMAGVSSLRELCTHSIDTVKHMMLVSITGPCTGVMREDVGTPRGLVQQYLVHQFAPVAVAQHLGPTGGMASLYLGSTGVISFDSVKDVPAGVFNEELRRYLPKPLNLSSIVEALRGHTDAAVVLRTPASFTPGLV</sequence>
<evidence type="ECO:0000313" key="3">
    <source>
        <dbReference type="Proteomes" id="UP000218811"/>
    </source>
</evidence>
<reference evidence="2 3" key="1">
    <citation type="journal article" date="2012" name="Science">
        <title>The Paleozoic origin of enzymatic lignin decomposition reconstructed from 31 fungal genomes.</title>
        <authorList>
            <person name="Floudas D."/>
            <person name="Binder M."/>
            <person name="Riley R."/>
            <person name="Barry K."/>
            <person name="Blanchette R.A."/>
            <person name="Henrissat B."/>
            <person name="Martinez A.T."/>
            <person name="Otillar R."/>
            <person name="Spatafora J.W."/>
            <person name="Yadav J.S."/>
            <person name="Aerts A."/>
            <person name="Benoit I."/>
            <person name="Boyd A."/>
            <person name="Carlson A."/>
            <person name="Copeland A."/>
            <person name="Coutinho P.M."/>
            <person name="de Vries R.P."/>
            <person name="Ferreira P."/>
            <person name="Findley K."/>
            <person name="Foster B."/>
            <person name="Gaskell J."/>
            <person name="Glotzer D."/>
            <person name="Gorecki P."/>
            <person name="Heitman J."/>
            <person name="Hesse C."/>
            <person name="Hori C."/>
            <person name="Igarashi K."/>
            <person name="Jurgens J.A."/>
            <person name="Kallen N."/>
            <person name="Kersten P."/>
            <person name="Kohler A."/>
            <person name="Kuees U."/>
            <person name="Kumar T.K.A."/>
            <person name="Kuo A."/>
            <person name="LaButti K."/>
            <person name="Larrondo L.F."/>
            <person name="Lindquist E."/>
            <person name="Ling A."/>
            <person name="Lombard V."/>
            <person name="Lucas S."/>
            <person name="Lundell T."/>
            <person name="Martin R."/>
            <person name="McLaughlin D.J."/>
            <person name="Morgenstern I."/>
            <person name="Morin E."/>
            <person name="Murat C."/>
            <person name="Nagy L.G."/>
            <person name="Nolan M."/>
            <person name="Ohm R.A."/>
            <person name="Patyshakuliyeva A."/>
            <person name="Rokas A."/>
            <person name="Ruiz-Duenas F.J."/>
            <person name="Sabat G."/>
            <person name="Salamov A."/>
            <person name="Samejima M."/>
            <person name="Schmutz J."/>
            <person name="Slot J.C."/>
            <person name="St John F."/>
            <person name="Stenlid J."/>
            <person name="Sun H."/>
            <person name="Sun S."/>
            <person name="Syed K."/>
            <person name="Tsang A."/>
            <person name="Wiebenga A."/>
            <person name="Young D."/>
            <person name="Pisabarro A."/>
            <person name="Eastwood D.C."/>
            <person name="Martin F."/>
            <person name="Cullen D."/>
            <person name="Grigoriev I.V."/>
            <person name="Hibbett D.S."/>
        </authorList>
    </citation>
    <scope>NUCLEOTIDE SEQUENCE [LARGE SCALE GENOMIC DNA]</scope>
    <source>
        <strain evidence="2 3">MD-104</strain>
    </source>
</reference>
<proteinExistence type="predicted"/>
<protein>
    <recommendedName>
        <fullName evidence="1">Heterokaryon incompatibility domain-containing protein</fullName>
    </recommendedName>
</protein>
<dbReference type="PANTHER" id="PTHR24148:SF64">
    <property type="entry name" value="HETEROKARYON INCOMPATIBILITY DOMAIN-CONTAINING PROTEIN"/>
    <property type="match status" value="1"/>
</dbReference>
<evidence type="ECO:0000259" key="1">
    <source>
        <dbReference type="Pfam" id="PF06985"/>
    </source>
</evidence>
<dbReference type="PANTHER" id="PTHR24148">
    <property type="entry name" value="ANKYRIN REPEAT DOMAIN-CONTAINING PROTEIN 39 HOMOLOG-RELATED"/>
    <property type="match status" value="1"/>
</dbReference>